<dbReference type="GO" id="GO:0003964">
    <property type="term" value="F:RNA-directed DNA polymerase activity"/>
    <property type="evidence" value="ECO:0007669"/>
    <property type="project" value="UniProtKB-KW"/>
</dbReference>
<comment type="caution">
    <text evidence="8">The sequence shown here is derived from an EMBL/GenBank/DDBJ whole genome shotgun (WGS) entry which is preliminary data.</text>
</comment>
<keyword evidence="1" id="KW-0808">Transferase</keyword>
<gene>
    <name evidence="8" type="ORF">O181_024787</name>
</gene>
<organism evidence="8 9">
    <name type="scientific">Austropuccinia psidii MF-1</name>
    <dbReference type="NCBI Taxonomy" id="1389203"/>
    <lineage>
        <taxon>Eukaryota</taxon>
        <taxon>Fungi</taxon>
        <taxon>Dikarya</taxon>
        <taxon>Basidiomycota</taxon>
        <taxon>Pucciniomycotina</taxon>
        <taxon>Pucciniomycetes</taxon>
        <taxon>Pucciniales</taxon>
        <taxon>Sphaerophragmiaceae</taxon>
        <taxon>Austropuccinia</taxon>
    </lineage>
</organism>
<keyword evidence="2" id="KW-0548">Nucleotidyltransferase</keyword>
<dbReference type="EMBL" id="AVOT02007992">
    <property type="protein sequence ID" value="MBW0485072.1"/>
    <property type="molecule type" value="Genomic_DNA"/>
</dbReference>
<dbReference type="Proteomes" id="UP000765509">
    <property type="component" value="Unassembled WGS sequence"/>
</dbReference>
<protein>
    <recommendedName>
        <fullName evidence="7">Reverse transcriptase RNase H-like domain-containing protein</fullName>
    </recommendedName>
</protein>
<reference evidence="8" key="1">
    <citation type="submission" date="2021-03" db="EMBL/GenBank/DDBJ databases">
        <title>Draft genome sequence of rust myrtle Austropuccinia psidii MF-1, a brazilian biotype.</title>
        <authorList>
            <person name="Quecine M.C."/>
            <person name="Pachon D.M.R."/>
            <person name="Bonatelli M.L."/>
            <person name="Correr F.H."/>
            <person name="Franceschini L.M."/>
            <person name="Leite T.F."/>
            <person name="Margarido G.R.A."/>
            <person name="Almeida C.A."/>
            <person name="Ferrarezi J.A."/>
            <person name="Labate C.A."/>
        </authorList>
    </citation>
    <scope>NUCLEOTIDE SEQUENCE</scope>
    <source>
        <strain evidence="8">MF-1</strain>
    </source>
</reference>
<evidence type="ECO:0000313" key="9">
    <source>
        <dbReference type="Proteomes" id="UP000765509"/>
    </source>
</evidence>
<dbReference type="PANTHER" id="PTHR37984">
    <property type="entry name" value="PROTEIN CBG26694"/>
    <property type="match status" value="1"/>
</dbReference>
<keyword evidence="6" id="KW-0695">RNA-directed DNA polymerase</keyword>
<accession>A0A9Q3CM69</accession>
<dbReference type="PANTHER" id="PTHR37984:SF5">
    <property type="entry name" value="PROTEIN NYNRIN-LIKE"/>
    <property type="match status" value="1"/>
</dbReference>
<evidence type="ECO:0000256" key="4">
    <source>
        <dbReference type="ARBA" id="ARBA00022759"/>
    </source>
</evidence>
<proteinExistence type="predicted"/>
<name>A0A9Q3CM69_9BASI</name>
<sequence>MDFIRKIGHNETVEITTPFLITLHDGKSRLYVDFRALNNYTKADRQRKDSKVRYAATQNEFLCLVWALEKLHYYLEGAVFEVYTDCAALKSLLNMKNTKTHMLRWKIAIQKYRGNMTIIYKEGKSQTNAMASADGHWRMSNEIQAMTLK</sequence>
<dbReference type="GO" id="GO:0016787">
    <property type="term" value="F:hydrolase activity"/>
    <property type="evidence" value="ECO:0007669"/>
    <property type="project" value="UniProtKB-KW"/>
</dbReference>
<keyword evidence="5" id="KW-0378">Hydrolase</keyword>
<dbReference type="InterPro" id="IPR041373">
    <property type="entry name" value="RT_RNaseH"/>
</dbReference>
<dbReference type="AlphaFoldDB" id="A0A9Q3CM69"/>
<dbReference type="OrthoDB" id="2283961at2759"/>
<evidence type="ECO:0000256" key="3">
    <source>
        <dbReference type="ARBA" id="ARBA00022722"/>
    </source>
</evidence>
<evidence type="ECO:0000259" key="7">
    <source>
        <dbReference type="Pfam" id="PF17917"/>
    </source>
</evidence>
<dbReference type="InterPro" id="IPR050951">
    <property type="entry name" value="Retrovirus_Pol_polyprotein"/>
</dbReference>
<keyword evidence="4" id="KW-0255">Endonuclease</keyword>
<keyword evidence="9" id="KW-1185">Reference proteome</keyword>
<dbReference type="SUPFAM" id="SSF56672">
    <property type="entry name" value="DNA/RNA polymerases"/>
    <property type="match status" value="1"/>
</dbReference>
<evidence type="ECO:0000256" key="1">
    <source>
        <dbReference type="ARBA" id="ARBA00022679"/>
    </source>
</evidence>
<evidence type="ECO:0000256" key="6">
    <source>
        <dbReference type="ARBA" id="ARBA00022918"/>
    </source>
</evidence>
<keyword evidence="3" id="KW-0540">Nuclease</keyword>
<dbReference type="InterPro" id="IPR043502">
    <property type="entry name" value="DNA/RNA_pol_sf"/>
</dbReference>
<dbReference type="GO" id="GO:0004519">
    <property type="term" value="F:endonuclease activity"/>
    <property type="evidence" value="ECO:0007669"/>
    <property type="project" value="UniProtKB-KW"/>
</dbReference>
<evidence type="ECO:0000256" key="2">
    <source>
        <dbReference type="ARBA" id="ARBA00022695"/>
    </source>
</evidence>
<dbReference type="Pfam" id="PF17917">
    <property type="entry name" value="RT_RNaseH"/>
    <property type="match status" value="1"/>
</dbReference>
<feature type="domain" description="Reverse transcriptase RNase H-like" evidence="7">
    <location>
        <begin position="45"/>
        <end position="112"/>
    </location>
</feature>
<evidence type="ECO:0000313" key="8">
    <source>
        <dbReference type="EMBL" id="MBW0485072.1"/>
    </source>
</evidence>
<evidence type="ECO:0000256" key="5">
    <source>
        <dbReference type="ARBA" id="ARBA00022801"/>
    </source>
</evidence>